<evidence type="ECO:0000313" key="2">
    <source>
        <dbReference type="EMBL" id="GKV17667.1"/>
    </source>
</evidence>
<name>A0AAV5JVC1_9ROSI</name>
<feature type="region of interest" description="Disordered" evidence="1">
    <location>
        <begin position="112"/>
        <end position="136"/>
    </location>
</feature>
<sequence length="177" mass="19126">MPAPADDHTLLRSPIGGSQPIGFDCRTGPPHESCNTKVVISKMREEMREEMQELFRLMQYNIAPMIQKEVAPMIQKEVAAALAQSVPCPETNAPIVSPSGPHHNTLGNIERTDAVAGSSGGPITQSSPQNEENDGTNKFLFVDGFFNFSDPGPETGTGDLADIVRDYCSPALHGLRH</sequence>
<reference evidence="2 3" key="1">
    <citation type="journal article" date="2021" name="Commun. Biol.">
        <title>The genome of Shorea leprosula (Dipterocarpaceae) highlights the ecological relevance of drought in aseasonal tropical rainforests.</title>
        <authorList>
            <person name="Ng K.K.S."/>
            <person name="Kobayashi M.J."/>
            <person name="Fawcett J.A."/>
            <person name="Hatakeyama M."/>
            <person name="Paape T."/>
            <person name="Ng C.H."/>
            <person name="Ang C.C."/>
            <person name="Tnah L.H."/>
            <person name="Lee C.T."/>
            <person name="Nishiyama T."/>
            <person name="Sese J."/>
            <person name="O'Brien M.J."/>
            <person name="Copetti D."/>
            <person name="Mohd Noor M.I."/>
            <person name="Ong R.C."/>
            <person name="Putra M."/>
            <person name="Sireger I.Z."/>
            <person name="Indrioko S."/>
            <person name="Kosugi Y."/>
            <person name="Izuno A."/>
            <person name="Isagi Y."/>
            <person name="Lee S.L."/>
            <person name="Shimizu K.K."/>
        </authorList>
    </citation>
    <scope>NUCLEOTIDE SEQUENCE [LARGE SCALE GENOMIC DNA]</scope>
    <source>
        <strain evidence="2">214</strain>
    </source>
</reference>
<gene>
    <name evidence="2" type="ORF">SLEP1_g28138</name>
</gene>
<evidence type="ECO:0000313" key="3">
    <source>
        <dbReference type="Proteomes" id="UP001054252"/>
    </source>
</evidence>
<dbReference type="EMBL" id="BPVZ01000048">
    <property type="protein sequence ID" value="GKV17667.1"/>
    <property type="molecule type" value="Genomic_DNA"/>
</dbReference>
<organism evidence="2 3">
    <name type="scientific">Rubroshorea leprosula</name>
    <dbReference type="NCBI Taxonomy" id="152421"/>
    <lineage>
        <taxon>Eukaryota</taxon>
        <taxon>Viridiplantae</taxon>
        <taxon>Streptophyta</taxon>
        <taxon>Embryophyta</taxon>
        <taxon>Tracheophyta</taxon>
        <taxon>Spermatophyta</taxon>
        <taxon>Magnoliopsida</taxon>
        <taxon>eudicotyledons</taxon>
        <taxon>Gunneridae</taxon>
        <taxon>Pentapetalae</taxon>
        <taxon>rosids</taxon>
        <taxon>malvids</taxon>
        <taxon>Malvales</taxon>
        <taxon>Dipterocarpaceae</taxon>
        <taxon>Rubroshorea</taxon>
    </lineage>
</organism>
<proteinExistence type="predicted"/>
<dbReference type="Proteomes" id="UP001054252">
    <property type="component" value="Unassembled WGS sequence"/>
</dbReference>
<evidence type="ECO:0000256" key="1">
    <source>
        <dbReference type="SAM" id="MobiDB-lite"/>
    </source>
</evidence>
<keyword evidence="3" id="KW-1185">Reference proteome</keyword>
<feature type="compositionally biased region" description="Basic and acidic residues" evidence="1">
    <location>
        <begin position="1"/>
        <end position="10"/>
    </location>
</feature>
<dbReference type="AlphaFoldDB" id="A0AAV5JVC1"/>
<accession>A0AAV5JVC1</accession>
<comment type="caution">
    <text evidence="2">The sequence shown here is derived from an EMBL/GenBank/DDBJ whole genome shotgun (WGS) entry which is preliminary data.</text>
</comment>
<protein>
    <submittedName>
        <fullName evidence="2">Uncharacterized protein</fullName>
    </submittedName>
</protein>
<feature type="compositionally biased region" description="Polar residues" evidence="1">
    <location>
        <begin position="121"/>
        <end position="130"/>
    </location>
</feature>
<feature type="region of interest" description="Disordered" evidence="1">
    <location>
        <begin position="1"/>
        <end position="30"/>
    </location>
</feature>